<evidence type="ECO:0000256" key="1">
    <source>
        <dbReference type="SAM" id="Phobius"/>
    </source>
</evidence>
<keyword evidence="1" id="KW-0812">Transmembrane</keyword>
<feature type="transmembrane region" description="Helical" evidence="1">
    <location>
        <begin position="165"/>
        <end position="185"/>
    </location>
</feature>
<feature type="transmembrane region" description="Helical" evidence="1">
    <location>
        <begin position="79"/>
        <end position="101"/>
    </location>
</feature>
<organism evidence="2 3">
    <name type="scientific">Geomonas diazotrophica</name>
    <dbReference type="NCBI Taxonomy" id="2843197"/>
    <lineage>
        <taxon>Bacteria</taxon>
        <taxon>Pseudomonadati</taxon>
        <taxon>Thermodesulfobacteriota</taxon>
        <taxon>Desulfuromonadia</taxon>
        <taxon>Geobacterales</taxon>
        <taxon>Geobacteraceae</taxon>
        <taxon>Geomonas</taxon>
    </lineage>
</organism>
<protein>
    <recommendedName>
        <fullName evidence="4">DUF2157 domain-containing protein</fullName>
    </recommendedName>
</protein>
<feature type="transmembrane region" description="Helical" evidence="1">
    <location>
        <begin position="191"/>
        <end position="209"/>
    </location>
</feature>
<evidence type="ECO:0000313" key="3">
    <source>
        <dbReference type="Proteomes" id="UP000683493"/>
    </source>
</evidence>
<name>A0ABX8JKW8_9BACT</name>
<sequence>MIRLYEKGERRVAVVEEARRWQEAGIITPEQAAAVAERYRPELVRVNVFIRILLALFTTVGVAALVALPAVIFDVKEDGFTVLCLIFAPLCAWVADHELIAGRRLYRCGAEEALLLLAVGMLALAVAIPAHDWGHSTERLAWLAAHVIVLAGAVLLTVRYGYALAAFGAMLALAGLPFHLADVLLWQSPGLSRLILLLLLGAAAIWAQLRLTGRNSLPRGYVWSLESMRLAAWAGIYLDVNLFAHRLLWREWLVWTPGEWQLPWSDPLCALLTAILPVAALAIGICRRDRALLWFGVVSAILSIITLKYYIHFGHLAEELTAAGLLLAGLAFGLLRWLRAGSKRCRGAFTAEPLLEPRLMGLAFLLGARLLFIRCRFLPLRVPSYMATTTGFRVMPVLLSLRRVWIRPRGAAIWHSRQNAPVGSRENIDRNDK</sequence>
<accession>A0ABX8JKW8</accession>
<feature type="transmembrane region" description="Helical" evidence="1">
    <location>
        <begin position="268"/>
        <end position="285"/>
    </location>
</feature>
<proteinExistence type="predicted"/>
<feature type="transmembrane region" description="Helical" evidence="1">
    <location>
        <begin position="292"/>
        <end position="311"/>
    </location>
</feature>
<keyword evidence="3" id="KW-1185">Reference proteome</keyword>
<dbReference type="EMBL" id="CP076724">
    <property type="protein sequence ID" value="QWV96105.1"/>
    <property type="molecule type" value="Genomic_DNA"/>
</dbReference>
<feature type="transmembrane region" description="Helical" evidence="1">
    <location>
        <begin position="140"/>
        <end position="158"/>
    </location>
</feature>
<feature type="transmembrane region" description="Helical" evidence="1">
    <location>
        <begin position="48"/>
        <end position="73"/>
    </location>
</feature>
<evidence type="ECO:0008006" key="4">
    <source>
        <dbReference type="Google" id="ProtNLM"/>
    </source>
</evidence>
<evidence type="ECO:0000313" key="2">
    <source>
        <dbReference type="EMBL" id="QWV96105.1"/>
    </source>
</evidence>
<keyword evidence="1" id="KW-0472">Membrane</keyword>
<keyword evidence="1" id="KW-1133">Transmembrane helix</keyword>
<feature type="transmembrane region" description="Helical" evidence="1">
    <location>
        <begin position="113"/>
        <end position="134"/>
    </location>
</feature>
<feature type="transmembrane region" description="Helical" evidence="1">
    <location>
        <begin position="317"/>
        <end position="338"/>
    </location>
</feature>
<dbReference type="Proteomes" id="UP000683493">
    <property type="component" value="Chromosome"/>
</dbReference>
<reference evidence="2 3" key="1">
    <citation type="submission" date="2021-06" db="EMBL/GenBank/DDBJ databases">
        <title>Gemonas diversity in paddy soil.</title>
        <authorList>
            <person name="Liu G."/>
        </authorList>
    </citation>
    <scope>NUCLEOTIDE SEQUENCE [LARGE SCALE GENOMIC DNA]</scope>
    <source>
        <strain evidence="2 3">RG29</strain>
    </source>
</reference>
<feature type="transmembrane region" description="Helical" evidence="1">
    <location>
        <begin position="230"/>
        <end position="248"/>
    </location>
</feature>
<gene>
    <name evidence="2" type="ORF">KP005_12010</name>
</gene>